<evidence type="ECO:0000313" key="2">
    <source>
        <dbReference type="Proteomes" id="UP001497535"/>
    </source>
</evidence>
<gene>
    <name evidence="1" type="ORF">MENTE1834_LOCUS2184</name>
</gene>
<keyword evidence="2" id="KW-1185">Reference proteome</keyword>
<proteinExistence type="predicted"/>
<evidence type="ECO:0000313" key="1">
    <source>
        <dbReference type="EMBL" id="CAK5012647.1"/>
    </source>
</evidence>
<organism evidence="1 2">
    <name type="scientific">Meloidogyne enterolobii</name>
    <name type="common">Root-knot nematode worm</name>
    <name type="synonym">Meloidogyne mayaguensis</name>
    <dbReference type="NCBI Taxonomy" id="390850"/>
    <lineage>
        <taxon>Eukaryota</taxon>
        <taxon>Metazoa</taxon>
        <taxon>Ecdysozoa</taxon>
        <taxon>Nematoda</taxon>
        <taxon>Chromadorea</taxon>
        <taxon>Rhabditida</taxon>
        <taxon>Tylenchina</taxon>
        <taxon>Tylenchomorpha</taxon>
        <taxon>Tylenchoidea</taxon>
        <taxon>Meloidogynidae</taxon>
        <taxon>Meloidogyninae</taxon>
        <taxon>Meloidogyne</taxon>
    </lineage>
</organism>
<accession>A0ACB0XQ37</accession>
<comment type="caution">
    <text evidence="1">The sequence shown here is derived from an EMBL/GenBank/DDBJ whole genome shotgun (WGS) entry which is preliminary data.</text>
</comment>
<dbReference type="EMBL" id="CAVMJV010000002">
    <property type="protein sequence ID" value="CAK5012647.1"/>
    <property type="molecule type" value="Genomic_DNA"/>
</dbReference>
<reference evidence="1" key="1">
    <citation type="submission" date="2023-11" db="EMBL/GenBank/DDBJ databases">
        <authorList>
            <person name="Poullet M."/>
        </authorList>
    </citation>
    <scope>NUCLEOTIDE SEQUENCE</scope>
    <source>
        <strain evidence="1">E1834</strain>
    </source>
</reference>
<sequence length="48" mass="5609">MNYTLNCLLKGYIWYFLQAYVPTYLTIFISWVSFSLGPKAIPARTMVI</sequence>
<name>A0ACB0XQ37_MELEN</name>
<protein>
    <submittedName>
        <fullName evidence="1">Uncharacterized protein</fullName>
    </submittedName>
</protein>
<dbReference type="Proteomes" id="UP001497535">
    <property type="component" value="Unassembled WGS sequence"/>
</dbReference>